<dbReference type="InterPro" id="IPR050089">
    <property type="entry name" value="SAICAR_synthetase"/>
</dbReference>
<keyword evidence="8 11" id="KW-0067">ATP-binding</keyword>
<sequence>MVEKREFLYEGKAKRVYRTENPDLYLVEFKDDATAFDGLKRGTIAGKGEVNARVSAILFRILEREGIPTHFVELRSPREMLVKALKIFPVEVVVRNVAAGSLAQRLGLKEGTVLKNPVLEFYYKSDELHDPMINEYHVAALELATPDQVELMKNYALQVNEILARVLEPADLILIDFKLEFGLHHGEMLLGDEISPDTCRFWDRHTKEKLDKDRFRRDLGKVEEAYQEVFRRINEAVGEM</sequence>
<dbReference type="InterPro" id="IPR033934">
    <property type="entry name" value="SAICAR_synt_PurC"/>
</dbReference>
<dbReference type="GO" id="GO:0004639">
    <property type="term" value="F:phosphoribosylaminoimidazolesuccinocarboxamide synthase activity"/>
    <property type="evidence" value="ECO:0007669"/>
    <property type="project" value="UniProtKB-UniRule"/>
</dbReference>
<protein>
    <recommendedName>
        <fullName evidence="4 11">Phosphoribosylaminoimidazole-succinocarboxamide synthase</fullName>
        <ecNumber evidence="3 11">6.3.2.6</ecNumber>
    </recommendedName>
    <alternativeName>
        <fullName evidence="9 11">SAICAR synthetase</fullName>
    </alternativeName>
</protein>
<gene>
    <name evidence="11" type="primary">purC</name>
    <name evidence="13" type="ORF">SAMN00808754_3119</name>
</gene>
<keyword evidence="5 11" id="KW-0436">Ligase</keyword>
<evidence type="ECO:0000313" key="14">
    <source>
        <dbReference type="Proteomes" id="UP000192569"/>
    </source>
</evidence>
<dbReference type="CDD" id="cd01415">
    <property type="entry name" value="SAICAR_synt_PurC"/>
    <property type="match status" value="1"/>
</dbReference>
<keyword evidence="6 11" id="KW-0547">Nucleotide-binding</keyword>
<evidence type="ECO:0000313" key="13">
    <source>
        <dbReference type="EMBL" id="SMB99837.1"/>
    </source>
</evidence>
<dbReference type="GO" id="GO:0009236">
    <property type="term" value="P:cobalamin biosynthetic process"/>
    <property type="evidence" value="ECO:0007669"/>
    <property type="project" value="InterPro"/>
</dbReference>
<evidence type="ECO:0000256" key="9">
    <source>
        <dbReference type="ARBA" id="ARBA00030409"/>
    </source>
</evidence>
<evidence type="ECO:0000256" key="8">
    <source>
        <dbReference type="ARBA" id="ARBA00022840"/>
    </source>
</evidence>
<evidence type="ECO:0000256" key="11">
    <source>
        <dbReference type="HAMAP-Rule" id="MF_00137"/>
    </source>
</evidence>
<accession>A0A1W1W2J9</accession>
<dbReference type="EMBL" id="LT838272">
    <property type="protein sequence ID" value="SMB99837.1"/>
    <property type="molecule type" value="Genomic_DNA"/>
</dbReference>
<organism evidence="13 14">
    <name type="scientific">Thermanaeromonas toyohensis ToBE</name>
    <dbReference type="NCBI Taxonomy" id="698762"/>
    <lineage>
        <taxon>Bacteria</taxon>
        <taxon>Bacillati</taxon>
        <taxon>Bacillota</taxon>
        <taxon>Clostridia</taxon>
        <taxon>Neomoorellales</taxon>
        <taxon>Neomoorellaceae</taxon>
        <taxon>Thermanaeromonas</taxon>
    </lineage>
</organism>
<dbReference type="InterPro" id="IPR018236">
    <property type="entry name" value="SAICAR_synthetase_CS"/>
</dbReference>
<feature type="domain" description="SAICAR synthetase/ADE2 N-terminal" evidence="12">
    <location>
        <begin position="8"/>
        <end position="232"/>
    </location>
</feature>
<evidence type="ECO:0000256" key="1">
    <source>
        <dbReference type="ARBA" id="ARBA00004672"/>
    </source>
</evidence>
<proteinExistence type="inferred from homology"/>
<dbReference type="UniPathway" id="UPA00074">
    <property type="reaction ID" value="UER00131"/>
</dbReference>
<dbReference type="Proteomes" id="UP000192569">
    <property type="component" value="Chromosome I"/>
</dbReference>
<dbReference type="PANTHER" id="PTHR43599:SF3">
    <property type="entry name" value="SI:DKEY-6E2.2"/>
    <property type="match status" value="1"/>
</dbReference>
<comment type="similarity">
    <text evidence="2 11">Belongs to the SAICAR synthetase family.</text>
</comment>
<dbReference type="PROSITE" id="PS01058">
    <property type="entry name" value="SAICAR_SYNTHETASE_2"/>
    <property type="match status" value="1"/>
</dbReference>
<keyword evidence="7 11" id="KW-0658">Purine biosynthesis</keyword>
<evidence type="ECO:0000256" key="2">
    <source>
        <dbReference type="ARBA" id="ARBA00010190"/>
    </source>
</evidence>
<dbReference type="RefSeq" id="WP_084666770.1">
    <property type="nucleotide sequence ID" value="NZ_LT838272.1"/>
</dbReference>
<dbReference type="STRING" id="698762.SAMN00808754_3119"/>
<evidence type="ECO:0000256" key="3">
    <source>
        <dbReference type="ARBA" id="ARBA00012217"/>
    </source>
</evidence>
<dbReference type="HAMAP" id="MF_00137">
    <property type="entry name" value="SAICAR_synth"/>
    <property type="match status" value="1"/>
</dbReference>
<dbReference type="InterPro" id="IPR001636">
    <property type="entry name" value="SAICAR_synth"/>
</dbReference>
<evidence type="ECO:0000256" key="6">
    <source>
        <dbReference type="ARBA" id="ARBA00022741"/>
    </source>
</evidence>
<dbReference type="InterPro" id="IPR028923">
    <property type="entry name" value="SAICAR_synt/ADE2_N"/>
</dbReference>
<evidence type="ECO:0000259" key="12">
    <source>
        <dbReference type="Pfam" id="PF01259"/>
    </source>
</evidence>
<dbReference type="FunFam" id="3.30.470.20:FF:000006">
    <property type="entry name" value="Phosphoribosylaminoimidazole-succinocarboxamide synthase"/>
    <property type="match status" value="1"/>
</dbReference>
<dbReference type="SUPFAM" id="SSF56104">
    <property type="entry name" value="SAICAR synthase-like"/>
    <property type="match status" value="1"/>
</dbReference>
<dbReference type="GO" id="GO:0006189">
    <property type="term" value="P:'de novo' IMP biosynthetic process"/>
    <property type="evidence" value="ECO:0007669"/>
    <property type="project" value="UniProtKB-UniRule"/>
</dbReference>
<dbReference type="GO" id="GO:0005524">
    <property type="term" value="F:ATP binding"/>
    <property type="evidence" value="ECO:0007669"/>
    <property type="project" value="UniProtKB-KW"/>
</dbReference>
<dbReference type="Gene3D" id="3.30.200.20">
    <property type="entry name" value="Phosphorylase Kinase, domain 1"/>
    <property type="match status" value="1"/>
</dbReference>
<comment type="catalytic activity">
    <reaction evidence="10 11">
        <text>5-amino-1-(5-phospho-D-ribosyl)imidazole-4-carboxylate + L-aspartate + ATP = (2S)-2-[5-amino-1-(5-phospho-beta-D-ribosyl)imidazole-4-carboxamido]succinate + ADP + phosphate + 2 H(+)</text>
        <dbReference type="Rhea" id="RHEA:22628"/>
        <dbReference type="ChEBI" id="CHEBI:15378"/>
        <dbReference type="ChEBI" id="CHEBI:29991"/>
        <dbReference type="ChEBI" id="CHEBI:30616"/>
        <dbReference type="ChEBI" id="CHEBI:43474"/>
        <dbReference type="ChEBI" id="CHEBI:58443"/>
        <dbReference type="ChEBI" id="CHEBI:77657"/>
        <dbReference type="ChEBI" id="CHEBI:456216"/>
        <dbReference type="EC" id="6.3.2.6"/>
    </reaction>
</comment>
<dbReference type="OrthoDB" id="9801549at2"/>
<reference evidence="13 14" key="1">
    <citation type="submission" date="2017-04" db="EMBL/GenBank/DDBJ databases">
        <authorList>
            <person name="Afonso C.L."/>
            <person name="Miller P.J."/>
            <person name="Scott M.A."/>
            <person name="Spackman E."/>
            <person name="Goraichik I."/>
            <person name="Dimitrov K.M."/>
            <person name="Suarez D.L."/>
            <person name="Swayne D.E."/>
        </authorList>
    </citation>
    <scope>NUCLEOTIDE SEQUENCE [LARGE SCALE GENOMIC DNA]</scope>
    <source>
        <strain evidence="13 14">ToBE</strain>
    </source>
</reference>
<dbReference type="AlphaFoldDB" id="A0A1W1W2J9"/>
<evidence type="ECO:0000256" key="5">
    <source>
        <dbReference type="ARBA" id="ARBA00022598"/>
    </source>
</evidence>
<evidence type="ECO:0000256" key="7">
    <source>
        <dbReference type="ARBA" id="ARBA00022755"/>
    </source>
</evidence>
<comment type="pathway">
    <text evidence="1 11">Purine metabolism; IMP biosynthesis via de novo pathway; 5-amino-1-(5-phospho-D-ribosyl)imidazole-4-carboxamide from 5-amino-1-(5-phospho-D-ribosyl)imidazole-4-carboxylate: step 1/2.</text>
</comment>
<dbReference type="Gene3D" id="3.30.470.20">
    <property type="entry name" value="ATP-grasp fold, B domain"/>
    <property type="match status" value="1"/>
</dbReference>
<evidence type="ECO:0000256" key="4">
    <source>
        <dbReference type="ARBA" id="ARBA00016460"/>
    </source>
</evidence>
<keyword evidence="14" id="KW-1185">Reference proteome</keyword>
<dbReference type="NCBIfam" id="TIGR00081">
    <property type="entry name" value="purC"/>
    <property type="match status" value="1"/>
</dbReference>
<dbReference type="Pfam" id="PF01259">
    <property type="entry name" value="SAICAR_synt"/>
    <property type="match status" value="1"/>
</dbReference>
<dbReference type="EC" id="6.3.2.6" evidence="3 11"/>
<dbReference type="PANTHER" id="PTHR43599">
    <property type="entry name" value="MULTIFUNCTIONAL PROTEIN ADE2"/>
    <property type="match status" value="1"/>
</dbReference>
<name>A0A1W1W2J9_9FIRM</name>
<dbReference type="FunFam" id="3.30.200.20:FF:000086">
    <property type="entry name" value="Phosphoribosylaminoimidazole-succinocarboxamide synthase"/>
    <property type="match status" value="1"/>
</dbReference>
<dbReference type="PROSITE" id="PS01057">
    <property type="entry name" value="SAICAR_SYNTHETASE_1"/>
    <property type="match status" value="1"/>
</dbReference>
<evidence type="ECO:0000256" key="10">
    <source>
        <dbReference type="ARBA" id="ARBA00048475"/>
    </source>
</evidence>